<protein>
    <submittedName>
        <fullName evidence="1">Uncharacterized protein</fullName>
    </submittedName>
</protein>
<comment type="caution">
    <text evidence="1">The sequence shown here is derived from an EMBL/GenBank/DDBJ whole genome shotgun (WGS) entry which is preliminary data.</text>
</comment>
<sequence>MHTLTVVLIISHRTAVLIIFDYLAAVGVDVTRSPLRVHRLIADRIPASQTGSPDAKALQAVEKEIRDRNYKPEGGLTEDQRFSYAAEIKAADQIQDKLDQIEKLLQAEPNQEARTQVIQKIRKDYGLWLWEVYKRRAKTGRF</sequence>
<evidence type="ECO:0000313" key="2">
    <source>
        <dbReference type="Proteomes" id="UP001345013"/>
    </source>
</evidence>
<accession>A0ABR0K2C2</accession>
<evidence type="ECO:0000313" key="1">
    <source>
        <dbReference type="EMBL" id="KAK5084007.1"/>
    </source>
</evidence>
<proteinExistence type="predicted"/>
<dbReference type="EMBL" id="JAVRRG010000118">
    <property type="protein sequence ID" value="KAK5084007.1"/>
    <property type="molecule type" value="Genomic_DNA"/>
</dbReference>
<reference evidence="1 2" key="1">
    <citation type="submission" date="2023-08" db="EMBL/GenBank/DDBJ databases">
        <title>Black Yeasts Isolated from many extreme environments.</title>
        <authorList>
            <person name="Coleine C."/>
            <person name="Stajich J.E."/>
            <person name="Selbmann L."/>
        </authorList>
    </citation>
    <scope>NUCLEOTIDE SEQUENCE [LARGE SCALE GENOMIC DNA]</scope>
    <source>
        <strain evidence="1 2">CCFEE 5885</strain>
    </source>
</reference>
<keyword evidence="2" id="KW-1185">Reference proteome</keyword>
<name>A0ABR0K2C2_9EURO</name>
<organism evidence="1 2">
    <name type="scientific">Lithohypha guttulata</name>
    <dbReference type="NCBI Taxonomy" id="1690604"/>
    <lineage>
        <taxon>Eukaryota</taxon>
        <taxon>Fungi</taxon>
        <taxon>Dikarya</taxon>
        <taxon>Ascomycota</taxon>
        <taxon>Pezizomycotina</taxon>
        <taxon>Eurotiomycetes</taxon>
        <taxon>Chaetothyriomycetidae</taxon>
        <taxon>Chaetothyriales</taxon>
        <taxon>Trichomeriaceae</taxon>
        <taxon>Lithohypha</taxon>
    </lineage>
</organism>
<dbReference type="Proteomes" id="UP001345013">
    <property type="component" value="Unassembled WGS sequence"/>
</dbReference>
<gene>
    <name evidence="1" type="ORF">LTR24_007638</name>
</gene>